<dbReference type="Proteomes" id="UP000261875">
    <property type="component" value="Chromosome"/>
</dbReference>
<proteinExistence type="predicted"/>
<dbReference type="InterPro" id="IPR016032">
    <property type="entry name" value="Sig_transdc_resp-reg_C-effctor"/>
</dbReference>
<gene>
    <name evidence="1" type="ORF">CCS41_12335</name>
</gene>
<reference evidence="1 2" key="1">
    <citation type="submission" date="2017-05" db="EMBL/GenBank/DDBJ databases">
        <title>Genome sequence of Candidatus Fukatsuia symbiotica and Candidatus Hamiltonella defensa from Acyrthosiphon pisum strain 5D.</title>
        <authorList>
            <person name="Patel V.A."/>
            <person name="Chevignon G."/>
            <person name="Russell J.A."/>
            <person name="Oliver K.M."/>
        </authorList>
    </citation>
    <scope>NUCLEOTIDE SEQUENCE [LARGE SCALE GENOMIC DNA]</scope>
    <source>
        <strain evidence="1 2">5D</strain>
    </source>
</reference>
<evidence type="ECO:0000313" key="2">
    <source>
        <dbReference type="Proteomes" id="UP000261875"/>
    </source>
</evidence>
<dbReference type="EMBL" id="CP021659">
    <property type="protein sequence ID" value="AWK15446.1"/>
    <property type="molecule type" value="Genomic_DNA"/>
</dbReference>
<dbReference type="OrthoDB" id="6509946at2"/>
<dbReference type="AlphaFoldDB" id="A0A2U8I8A8"/>
<dbReference type="GO" id="GO:0006355">
    <property type="term" value="P:regulation of DNA-templated transcription"/>
    <property type="evidence" value="ECO:0007669"/>
    <property type="project" value="InterPro"/>
</dbReference>
<evidence type="ECO:0000313" key="1">
    <source>
        <dbReference type="EMBL" id="AWK15446.1"/>
    </source>
</evidence>
<name>A0A2U8I8A8_9GAMM</name>
<dbReference type="RefSeq" id="WP_072550539.1">
    <property type="nucleotide sequence ID" value="NZ_CP021659.1"/>
</dbReference>
<protein>
    <submittedName>
        <fullName evidence="1">Transcriptional regulator</fullName>
    </submittedName>
</protein>
<sequence length="89" mass="10202">MATFDITQFPELREVFPELTPAQFETGLLFSLGVSQKNIALLRSVSYPVVKKTLAQAKSKFEPYSLYGLFTVFHVRLVLFALQECKQRE</sequence>
<dbReference type="KEGG" id="fsm:CCS41_12335"/>
<keyword evidence="2" id="KW-1185">Reference proteome</keyword>
<dbReference type="GO" id="GO:0003677">
    <property type="term" value="F:DNA binding"/>
    <property type="evidence" value="ECO:0007669"/>
    <property type="project" value="InterPro"/>
</dbReference>
<organism evidence="1 2">
    <name type="scientific">Candidatus Fukatsuia symbiotica</name>
    <dbReference type="NCBI Taxonomy" id="1878942"/>
    <lineage>
        <taxon>Bacteria</taxon>
        <taxon>Pseudomonadati</taxon>
        <taxon>Pseudomonadota</taxon>
        <taxon>Gammaproteobacteria</taxon>
        <taxon>Enterobacterales</taxon>
        <taxon>Yersiniaceae</taxon>
        <taxon>Candidatus Fukatsuia</taxon>
    </lineage>
</organism>
<accession>A0A2U8I8A8</accession>
<dbReference type="STRING" id="1878942.GCA_900128755_00177"/>
<dbReference type="SUPFAM" id="SSF46894">
    <property type="entry name" value="C-terminal effector domain of the bipartite response regulators"/>
    <property type="match status" value="1"/>
</dbReference>